<accession>A0AAW9A6Z1</accession>
<sequence>MKRIVILLILALIALTGCTTKKETVEQPEIEKPNEPIDGPINEPDVENIVSPKPLPIFKADPSSFHFIADWLTDSEILYVEKRNGVYQVKSYNLETGESNLVYEDESFITDIIVHPSMNYLLVHTSDQSDLAIVKVISMDGVVRHQVEINSTELAIEWNDLDPEKILLTAFHEDWSFDLFVFDGHTESLSVIEMDDPFPKWIGDSRIANIVFSEHPLDGGKIQILNIAAGATETFDAENVIYFDTYEDKLLIVQSLEADNFSYSLRNDTNTVLANWNMPLVSNYSEWVIPEIEWINGESFLFKGALRSGQLDELSSEFNLYLHEVGVSKIITEGLDADSITCSPSGKRCLNGYTFEEVIEVESGDRRNWIEFDN</sequence>
<dbReference type="Proteomes" id="UP001271648">
    <property type="component" value="Unassembled WGS sequence"/>
</dbReference>
<feature type="chain" id="PRO_5044015617" description="YqgU-like 6-bladed beta-propeller domain-containing protein" evidence="2">
    <location>
        <begin position="22"/>
        <end position="374"/>
    </location>
</feature>
<keyword evidence="5" id="KW-1185">Reference proteome</keyword>
<evidence type="ECO:0000256" key="2">
    <source>
        <dbReference type="SAM" id="SignalP"/>
    </source>
</evidence>
<feature type="region of interest" description="Disordered" evidence="1">
    <location>
        <begin position="23"/>
        <end position="42"/>
    </location>
</feature>
<feature type="signal peptide" evidence="2">
    <location>
        <begin position="1"/>
        <end position="21"/>
    </location>
</feature>
<reference evidence="4 5" key="1">
    <citation type="submission" date="2023-06" db="EMBL/GenBank/DDBJ databases">
        <title>Sporosarcina sp. nov., isolated from Korean traditional fermented seafood 'Jeotgal'.</title>
        <authorList>
            <person name="Yang A.I."/>
            <person name="Shin N.-R."/>
        </authorList>
    </citation>
    <scope>NUCLEOTIDE SEQUENCE [LARGE SCALE GENOMIC DNA]</scope>
    <source>
        <strain evidence="4 5">KCTC43456</strain>
    </source>
</reference>
<protein>
    <recommendedName>
        <fullName evidence="3">YqgU-like 6-bladed beta-propeller domain-containing protein</fullName>
    </recommendedName>
</protein>
<evidence type="ECO:0000313" key="4">
    <source>
        <dbReference type="EMBL" id="MDW0117346.1"/>
    </source>
</evidence>
<comment type="caution">
    <text evidence="4">The sequence shown here is derived from an EMBL/GenBank/DDBJ whole genome shotgun (WGS) entry which is preliminary data.</text>
</comment>
<dbReference type="AlphaFoldDB" id="A0AAW9A6Z1"/>
<feature type="domain" description="YqgU-like 6-bladed beta-propeller" evidence="3">
    <location>
        <begin position="93"/>
        <end position="352"/>
    </location>
</feature>
<dbReference type="PROSITE" id="PS51257">
    <property type="entry name" value="PROKAR_LIPOPROTEIN"/>
    <property type="match status" value="1"/>
</dbReference>
<dbReference type="EMBL" id="JAUBDJ010000005">
    <property type="protein sequence ID" value="MDW0117346.1"/>
    <property type="molecule type" value="Genomic_DNA"/>
</dbReference>
<feature type="compositionally biased region" description="Basic and acidic residues" evidence="1">
    <location>
        <begin position="23"/>
        <end position="35"/>
    </location>
</feature>
<gene>
    <name evidence="4" type="ORF">QTL97_10405</name>
</gene>
<dbReference type="InterPro" id="IPR048421">
    <property type="entry name" value="YqgU_beta-prop"/>
</dbReference>
<dbReference type="SUPFAM" id="SSF82171">
    <property type="entry name" value="DPP6 N-terminal domain-like"/>
    <property type="match status" value="1"/>
</dbReference>
<evidence type="ECO:0000313" key="5">
    <source>
        <dbReference type="Proteomes" id="UP001271648"/>
    </source>
</evidence>
<organism evidence="4 5">
    <name type="scientific">Sporosarcina thermotolerans</name>
    <dbReference type="NCBI Taxonomy" id="633404"/>
    <lineage>
        <taxon>Bacteria</taxon>
        <taxon>Bacillati</taxon>
        <taxon>Bacillota</taxon>
        <taxon>Bacilli</taxon>
        <taxon>Bacillales</taxon>
        <taxon>Caryophanaceae</taxon>
        <taxon>Sporosarcina</taxon>
    </lineage>
</organism>
<keyword evidence="2" id="KW-0732">Signal</keyword>
<name>A0AAW9A6Z1_9BACL</name>
<dbReference type="Pfam" id="PF21101">
    <property type="entry name" value="YqgU"/>
    <property type="match status" value="1"/>
</dbReference>
<proteinExistence type="predicted"/>
<evidence type="ECO:0000259" key="3">
    <source>
        <dbReference type="Pfam" id="PF21101"/>
    </source>
</evidence>
<dbReference type="RefSeq" id="WP_283732201.1">
    <property type="nucleotide sequence ID" value="NZ_CP125968.1"/>
</dbReference>
<evidence type="ECO:0000256" key="1">
    <source>
        <dbReference type="SAM" id="MobiDB-lite"/>
    </source>
</evidence>